<dbReference type="PRINTS" id="PR01217">
    <property type="entry name" value="PRICHEXTENSN"/>
</dbReference>
<feature type="transmembrane region" description="Helical" evidence="2">
    <location>
        <begin position="479"/>
        <end position="499"/>
    </location>
</feature>
<evidence type="ECO:0000256" key="1">
    <source>
        <dbReference type="SAM" id="MobiDB-lite"/>
    </source>
</evidence>
<gene>
    <name evidence="4" type="ORF">ACFOWE_05195</name>
</gene>
<organism evidence="4 5">
    <name type="scientific">Planomonospora corallina</name>
    <dbReference type="NCBI Taxonomy" id="1806052"/>
    <lineage>
        <taxon>Bacteria</taxon>
        <taxon>Bacillati</taxon>
        <taxon>Actinomycetota</taxon>
        <taxon>Actinomycetes</taxon>
        <taxon>Streptosporangiales</taxon>
        <taxon>Streptosporangiaceae</taxon>
        <taxon>Planomonospora</taxon>
    </lineage>
</organism>
<feature type="compositionally biased region" description="Low complexity" evidence="1">
    <location>
        <begin position="359"/>
        <end position="373"/>
    </location>
</feature>
<keyword evidence="2" id="KW-0472">Membrane</keyword>
<feature type="signal peptide" evidence="3">
    <location>
        <begin position="1"/>
        <end position="33"/>
    </location>
</feature>
<proteinExistence type="predicted"/>
<dbReference type="Proteomes" id="UP001595850">
    <property type="component" value="Unassembled WGS sequence"/>
</dbReference>
<feature type="chain" id="PRO_5046673752" evidence="3">
    <location>
        <begin position="34"/>
        <end position="510"/>
    </location>
</feature>
<dbReference type="Gene3D" id="2.60.120.260">
    <property type="entry name" value="Galactose-binding domain-like"/>
    <property type="match status" value="1"/>
</dbReference>
<dbReference type="EMBL" id="JBHSBM010000011">
    <property type="protein sequence ID" value="MFC4057677.1"/>
    <property type="molecule type" value="Genomic_DNA"/>
</dbReference>
<keyword evidence="3" id="KW-0732">Signal</keyword>
<name>A0ABV8I0N9_9ACTN</name>
<evidence type="ECO:0000313" key="5">
    <source>
        <dbReference type="Proteomes" id="UP001595850"/>
    </source>
</evidence>
<accession>A0ABV8I0N9</accession>
<keyword evidence="5" id="KW-1185">Reference proteome</keyword>
<evidence type="ECO:0000256" key="2">
    <source>
        <dbReference type="SAM" id="Phobius"/>
    </source>
</evidence>
<evidence type="ECO:0000313" key="4">
    <source>
        <dbReference type="EMBL" id="MFC4057677.1"/>
    </source>
</evidence>
<feature type="region of interest" description="Disordered" evidence="1">
    <location>
        <begin position="328"/>
        <end position="478"/>
    </location>
</feature>
<feature type="compositionally biased region" description="Pro residues" evidence="1">
    <location>
        <begin position="374"/>
        <end position="403"/>
    </location>
</feature>
<reference evidence="5" key="1">
    <citation type="journal article" date="2019" name="Int. J. Syst. Evol. Microbiol.">
        <title>The Global Catalogue of Microorganisms (GCM) 10K type strain sequencing project: providing services to taxonomists for standard genome sequencing and annotation.</title>
        <authorList>
            <consortium name="The Broad Institute Genomics Platform"/>
            <consortium name="The Broad Institute Genome Sequencing Center for Infectious Disease"/>
            <person name="Wu L."/>
            <person name="Ma J."/>
        </authorList>
    </citation>
    <scope>NUCLEOTIDE SEQUENCE [LARGE SCALE GENOMIC DNA]</scope>
    <source>
        <strain evidence="5">TBRC 4489</strain>
    </source>
</reference>
<comment type="caution">
    <text evidence="4">The sequence shown here is derived from an EMBL/GenBank/DDBJ whole genome shotgun (WGS) entry which is preliminary data.</text>
</comment>
<protein>
    <submittedName>
        <fullName evidence="4">Uncharacterized protein</fullName>
    </submittedName>
</protein>
<keyword evidence="2" id="KW-0812">Transmembrane</keyword>
<sequence length="510" mass="52835">MRWGTGLRRAAAIPVLGLLSGALVVLSSGTASANVAELVADYTCQGGLTQSGPVSLRTKLVVPTTVAVGQPLNIGWTLGYRQEHPTRFGSPGFFAPGGKVTVTGNVRLSGGWNGILQPKGFAEQPGQLANGTILTLPEGISDAAHTTAAAKVRVAPQRLVVNFIPPAGEVVVNDDHADVEYQAGNWSDENDRDEHYGDHHHDLHRSVDTGARVAYRFTGTGIEYVAPRDFRAGKVKFYIDGELATPAYVDASKNADGTPSTDADKGGQTLWGFRGLKYGKHLIQVVHDDVQGKWAQLDAFRVITRELQNPPEEYRTVCTLTNDPGAVIVTIGGSATPTGDPTGEPTDDPTGDPTDDPTGEPTPGPTGSRTPLPTCGPTPTPTPTPTRTPTPAPTPSPTWPTPSPTCTNPPSGGGTSPSPTNTSKSPTPTAAAKTTPKPTVTATVTVTPTRATPTTPQVIVTPKGGADTGRGPVEQSGPALAGAGSAMIAGSVLGGLTLLRRRAAHARGRD</sequence>
<evidence type="ECO:0000256" key="3">
    <source>
        <dbReference type="SAM" id="SignalP"/>
    </source>
</evidence>
<keyword evidence="2" id="KW-1133">Transmembrane helix</keyword>
<feature type="compositionally biased region" description="Low complexity" evidence="1">
    <location>
        <begin position="404"/>
        <end position="456"/>
    </location>
</feature>
<dbReference type="RefSeq" id="WP_377285760.1">
    <property type="nucleotide sequence ID" value="NZ_JBHSBM010000011.1"/>
</dbReference>
<feature type="compositionally biased region" description="Acidic residues" evidence="1">
    <location>
        <begin position="345"/>
        <end position="358"/>
    </location>
</feature>